<dbReference type="GeneID" id="65131075"/>
<dbReference type="EMBL" id="MT774400">
    <property type="protein sequence ID" value="QOR57145.1"/>
    <property type="molecule type" value="Genomic_DNA"/>
</dbReference>
<sequence>MNKVNKIDKAYSGKIVYHGNKPYQLVPELKKGMCEGCSLYNSSCPTRVTGYCTQGYILKKIIL</sequence>
<dbReference type="RefSeq" id="YP_010112597.1">
    <property type="nucleotide sequence ID" value="NC_055893.1"/>
</dbReference>
<dbReference type="KEGG" id="vg:65131075"/>
<evidence type="ECO:0000313" key="1">
    <source>
        <dbReference type="EMBL" id="QOR57145.1"/>
    </source>
</evidence>
<protein>
    <submittedName>
        <fullName evidence="1">Uncharacterized protein</fullName>
    </submittedName>
</protein>
<accession>A0A7M1RRS1</accession>
<proteinExistence type="predicted"/>
<name>A0A7M1RRS1_9CAUD</name>
<evidence type="ECO:0000313" key="2">
    <source>
        <dbReference type="Proteomes" id="UP000593850"/>
    </source>
</evidence>
<keyword evidence="2" id="KW-1185">Reference proteome</keyword>
<dbReference type="Proteomes" id="UP000593850">
    <property type="component" value="Segment"/>
</dbReference>
<organism evidence="1 2">
    <name type="scientific">uncultured phage cr4_1</name>
    <dbReference type="NCBI Taxonomy" id="2772084"/>
    <lineage>
        <taxon>Viruses</taxon>
        <taxon>Duplodnaviria</taxon>
        <taxon>Heunggongvirae</taxon>
        <taxon>Uroviricota</taxon>
        <taxon>Caudoviricetes</taxon>
        <taxon>Crassvirales</taxon>
        <taxon>Suoliviridae</taxon>
        <taxon>Loutivirinae</taxon>
        <taxon>Buorbuivirus</taxon>
        <taxon>Buorbuivirus hominis</taxon>
    </lineage>
</organism>
<reference evidence="1 2" key="1">
    <citation type="submission" date="2020-07" db="EMBL/GenBank/DDBJ databases">
        <title>Taxonomic proposal: Crassvirales, a new order of highly abundant and diverse bacterial viruses.</title>
        <authorList>
            <person name="Shkoporov A.N."/>
            <person name="Stockdale S.R."/>
            <person name="Guerin E."/>
            <person name="Ross R.P."/>
            <person name="Hill C."/>
        </authorList>
    </citation>
    <scope>NUCLEOTIDE SEQUENCE [LARGE SCALE GENOMIC DNA]</scope>
</reference>